<feature type="transmembrane region" description="Helical" evidence="6">
    <location>
        <begin position="129"/>
        <end position="148"/>
    </location>
</feature>
<reference evidence="7 8" key="1">
    <citation type="journal article" date="2021" name="Sci. Rep.">
        <title>The genome of the diatom Chaetoceros tenuissimus carries an ancient integrated fragment of an extant virus.</title>
        <authorList>
            <person name="Hongo Y."/>
            <person name="Kimura K."/>
            <person name="Takaki Y."/>
            <person name="Yoshida Y."/>
            <person name="Baba S."/>
            <person name="Kobayashi G."/>
            <person name="Nagasaki K."/>
            <person name="Hano T."/>
            <person name="Tomaru Y."/>
        </authorList>
    </citation>
    <scope>NUCLEOTIDE SEQUENCE [LARGE SCALE GENOMIC DNA]</scope>
    <source>
        <strain evidence="7 8">NIES-3715</strain>
    </source>
</reference>
<proteinExistence type="predicted"/>
<evidence type="ECO:0000256" key="1">
    <source>
        <dbReference type="ARBA" id="ARBA00004141"/>
    </source>
</evidence>
<protein>
    <submittedName>
        <fullName evidence="7">Uncharacterized protein</fullName>
    </submittedName>
</protein>
<comment type="caution">
    <text evidence="7">The sequence shown here is derived from an EMBL/GenBank/DDBJ whole genome shotgun (WGS) entry which is preliminary data.</text>
</comment>
<evidence type="ECO:0000256" key="5">
    <source>
        <dbReference type="SAM" id="MobiDB-lite"/>
    </source>
</evidence>
<evidence type="ECO:0000256" key="2">
    <source>
        <dbReference type="ARBA" id="ARBA00022692"/>
    </source>
</evidence>
<dbReference type="EMBL" id="BLLK01000029">
    <property type="protein sequence ID" value="GFH48799.1"/>
    <property type="molecule type" value="Genomic_DNA"/>
</dbReference>
<organism evidence="7 8">
    <name type="scientific">Chaetoceros tenuissimus</name>
    <dbReference type="NCBI Taxonomy" id="426638"/>
    <lineage>
        <taxon>Eukaryota</taxon>
        <taxon>Sar</taxon>
        <taxon>Stramenopiles</taxon>
        <taxon>Ochrophyta</taxon>
        <taxon>Bacillariophyta</taxon>
        <taxon>Coscinodiscophyceae</taxon>
        <taxon>Chaetocerotophycidae</taxon>
        <taxon>Chaetocerotales</taxon>
        <taxon>Chaetocerotaceae</taxon>
        <taxon>Chaetoceros</taxon>
    </lineage>
</organism>
<feature type="transmembrane region" description="Helical" evidence="6">
    <location>
        <begin position="6"/>
        <end position="30"/>
    </location>
</feature>
<dbReference type="GO" id="GO:0007189">
    <property type="term" value="P:adenylate cyclase-activating G protein-coupled receptor signaling pathway"/>
    <property type="evidence" value="ECO:0007669"/>
    <property type="project" value="TreeGrafter"/>
</dbReference>
<evidence type="ECO:0000256" key="3">
    <source>
        <dbReference type="ARBA" id="ARBA00022989"/>
    </source>
</evidence>
<dbReference type="GO" id="GO:0005886">
    <property type="term" value="C:plasma membrane"/>
    <property type="evidence" value="ECO:0007669"/>
    <property type="project" value="TreeGrafter"/>
</dbReference>
<dbReference type="Proteomes" id="UP001054902">
    <property type="component" value="Unassembled WGS sequence"/>
</dbReference>
<feature type="region of interest" description="Disordered" evidence="5">
    <location>
        <begin position="436"/>
        <end position="460"/>
    </location>
</feature>
<feature type="compositionally biased region" description="Low complexity" evidence="5">
    <location>
        <begin position="445"/>
        <end position="457"/>
    </location>
</feature>
<feature type="transmembrane region" description="Helical" evidence="6">
    <location>
        <begin position="294"/>
        <end position="315"/>
    </location>
</feature>
<dbReference type="GO" id="GO:0004930">
    <property type="term" value="F:G protein-coupled receptor activity"/>
    <property type="evidence" value="ECO:0007669"/>
    <property type="project" value="TreeGrafter"/>
</dbReference>
<evidence type="ECO:0000313" key="8">
    <source>
        <dbReference type="Proteomes" id="UP001054902"/>
    </source>
</evidence>
<sequence length="515" mass="57580">MTGGHRFAIGVSTSTCSLISSATIMGMIGLSKKKLTTPYRRIIFSLGISDLIQSLAIMSGPFSPPKGTEFADWSRGNVATCNLNGFLATNGFSLVPMYTACLCVYYVCKLRHGMSDQAFYLRVERYLHAAIVISNLLLTTTALFMGVYNSSMIGSCYYATFPSDCLVAGSPNYGECERGTYKDVFIIIGGIGFPILCLFTVSYSSVLLIGHARKKTLLFRARANDQGAGDNTNYTVRQPHETNVEYLSRLYMRESTIQAFLYISCFCFVYTVPCIVLVLDFLGTQNHLLQGDKLIPLLLYSIFPLGGVFNILVYCRPKVNAIRREKTDISWIKALWLVIMAGGEIPDSDSTERFSCCFKNRQDTNVRQESDADGSMIANQLRIYQQYMRHRNRNNGSENVPDRSSNLNSDFVLNGLSESFEEDNPAFRSEINWDHLRGDSSEPRQGGQNIQGEQQQGLSYDPEDEALYELMYGRDIRLSTDSPLEMNSGLKIDVFPSLNQDSDITTSPDEGISYE</sequence>
<evidence type="ECO:0000256" key="6">
    <source>
        <dbReference type="SAM" id="Phobius"/>
    </source>
</evidence>
<dbReference type="PANTHER" id="PTHR23112:SF0">
    <property type="entry name" value="TRANSMEMBRANE PROTEIN 116"/>
    <property type="match status" value="1"/>
</dbReference>
<dbReference type="Gene3D" id="1.20.1070.10">
    <property type="entry name" value="Rhodopsin 7-helix transmembrane proteins"/>
    <property type="match status" value="1"/>
</dbReference>
<gene>
    <name evidence="7" type="ORF">CTEN210_05275</name>
</gene>
<keyword evidence="4 6" id="KW-0472">Membrane</keyword>
<keyword evidence="3 6" id="KW-1133">Transmembrane helix</keyword>
<dbReference type="AlphaFoldDB" id="A0AAD3H3Q8"/>
<accession>A0AAD3H3Q8</accession>
<keyword evidence="2 6" id="KW-0812">Transmembrane</keyword>
<comment type="subcellular location">
    <subcellularLocation>
        <location evidence="1">Membrane</location>
        <topology evidence="1">Multi-pass membrane protein</topology>
    </subcellularLocation>
</comment>
<keyword evidence="8" id="KW-1185">Reference proteome</keyword>
<feature type="transmembrane region" description="Helical" evidence="6">
    <location>
        <begin position="259"/>
        <end position="282"/>
    </location>
</feature>
<name>A0AAD3H3Q8_9STRA</name>
<feature type="transmembrane region" description="Helical" evidence="6">
    <location>
        <begin position="83"/>
        <end position="108"/>
    </location>
</feature>
<dbReference type="SUPFAM" id="SSF81321">
    <property type="entry name" value="Family A G protein-coupled receptor-like"/>
    <property type="match status" value="1"/>
</dbReference>
<feature type="transmembrane region" description="Helical" evidence="6">
    <location>
        <begin position="184"/>
        <end position="210"/>
    </location>
</feature>
<evidence type="ECO:0000313" key="7">
    <source>
        <dbReference type="EMBL" id="GFH48799.1"/>
    </source>
</evidence>
<dbReference type="PANTHER" id="PTHR23112">
    <property type="entry name" value="G PROTEIN-COUPLED RECEPTOR 157-RELATED"/>
    <property type="match status" value="1"/>
</dbReference>
<evidence type="ECO:0000256" key="4">
    <source>
        <dbReference type="ARBA" id="ARBA00023136"/>
    </source>
</evidence>